<name>A0ABT0ZLZ8_9ACTN</name>
<organism evidence="2 3">
    <name type="scientific">Streptomyces macrolidinus</name>
    <dbReference type="NCBI Taxonomy" id="2952607"/>
    <lineage>
        <taxon>Bacteria</taxon>
        <taxon>Bacillati</taxon>
        <taxon>Actinomycetota</taxon>
        <taxon>Actinomycetes</taxon>
        <taxon>Kitasatosporales</taxon>
        <taxon>Streptomycetaceae</taxon>
        <taxon>Streptomyces</taxon>
    </lineage>
</organism>
<evidence type="ECO:0000256" key="1">
    <source>
        <dbReference type="SAM" id="MobiDB-lite"/>
    </source>
</evidence>
<proteinExistence type="predicted"/>
<dbReference type="SUPFAM" id="SSF89796">
    <property type="entry name" value="CoA-transferase family III (CaiB/BaiF)"/>
    <property type="match status" value="2"/>
</dbReference>
<dbReference type="Pfam" id="PF02515">
    <property type="entry name" value="CoA_transf_3"/>
    <property type="match status" value="2"/>
</dbReference>
<evidence type="ECO:0000313" key="3">
    <source>
        <dbReference type="Proteomes" id="UP001523219"/>
    </source>
</evidence>
<dbReference type="InterPro" id="IPR003673">
    <property type="entry name" value="CoA-Trfase_fam_III"/>
</dbReference>
<gene>
    <name evidence="2" type="ORF">NGF19_28190</name>
</gene>
<dbReference type="Gene3D" id="3.40.50.10540">
    <property type="entry name" value="Crotonobetainyl-coa:carnitine coa-transferase, domain 1"/>
    <property type="match status" value="2"/>
</dbReference>
<dbReference type="InterPro" id="IPR050509">
    <property type="entry name" value="CoA-transferase_III"/>
</dbReference>
<dbReference type="InterPro" id="IPR044855">
    <property type="entry name" value="CoA-Trfase_III_dom3_sf"/>
</dbReference>
<protein>
    <submittedName>
        <fullName evidence="2">CoA transferase</fullName>
    </submittedName>
</protein>
<feature type="region of interest" description="Disordered" evidence="1">
    <location>
        <begin position="39"/>
        <end position="70"/>
    </location>
</feature>
<keyword evidence="2" id="KW-0808">Transferase</keyword>
<sequence length="609" mass="63481">MSHPVVETLAPLSGRRCAVTGTSTAARVMRDHLRRLGGEFATEEADGADGEAGETEGGDGADGPAPAARARVDGPLGAAETVVRWADVLPADLVFDEASAQAVCGIMHVHGRRHGRPRALMLDVAGTAAGVLGTIGLLGQLACADPDMARQAAATGVDRAALLLSAHYLAVASADSPLPASRPGGPPFRSLDGVWFEIEALDAEPWARFWAALGAPRAAARDGWRTFAARFSVAAAPLPRALHTAARRPFAEVRALAERCGASICPITTIAERRRELGLDQQALIPDPWLLRPGPEPDTTAPDATRSRAPRPASGPVGPLGPLRGLVVLEAGRRIQGPLAAHLLRLLGAEVVRVEPPGGDPMRGMPPLCGDHSAVWLALNHGKSAVEIDIKSARGRRDVLEAARGADVFLHNWAPGAAERLGLDSETLHRANPALVYAHTSGWSDAVPTPPVGTDFMVQARSGVADALRPDPGEPPRPTLMTVVDALGGMLGAEAVVAGLLHRRLTGRGSAVESSLLSAANLLLDPVLRSGRPPYGRRPDPIRAAHGWVTVPDADTDTQGAYDGRMIPVTTSLRAADLDGPLAAVPTTTAHGCTLPPGPWSAGPHRISR</sequence>
<feature type="region of interest" description="Disordered" evidence="1">
    <location>
        <begin position="288"/>
        <end position="318"/>
    </location>
</feature>
<feature type="compositionally biased region" description="Acidic residues" evidence="1">
    <location>
        <begin position="41"/>
        <end position="59"/>
    </location>
</feature>
<reference evidence="2 3" key="1">
    <citation type="submission" date="2022-05" db="EMBL/GenBank/DDBJ databases">
        <title>Streptomyces sp. nov. RY43-2 isolated from soil of a peat swamp forest.</title>
        <authorList>
            <person name="Kanchanasin P."/>
            <person name="Tanasupawat S."/>
            <person name="Phongsopitanun W."/>
        </authorList>
    </citation>
    <scope>NUCLEOTIDE SEQUENCE [LARGE SCALE GENOMIC DNA]</scope>
    <source>
        <strain evidence="2 3">RY43-2</strain>
    </source>
</reference>
<accession>A0ABT0ZLZ8</accession>
<dbReference type="PANTHER" id="PTHR48228">
    <property type="entry name" value="SUCCINYL-COA--D-CITRAMALATE COA-TRANSFERASE"/>
    <property type="match status" value="1"/>
</dbReference>
<dbReference type="Gene3D" id="3.30.1540.10">
    <property type="entry name" value="formyl-coa transferase, domain 3"/>
    <property type="match status" value="1"/>
</dbReference>
<dbReference type="RefSeq" id="WP_252428403.1">
    <property type="nucleotide sequence ID" value="NZ_JAMWMR010000040.1"/>
</dbReference>
<keyword evidence="3" id="KW-1185">Reference proteome</keyword>
<dbReference type="InterPro" id="IPR023606">
    <property type="entry name" value="CoA-Trfase_III_dom_1_sf"/>
</dbReference>
<dbReference type="GO" id="GO:0016740">
    <property type="term" value="F:transferase activity"/>
    <property type="evidence" value="ECO:0007669"/>
    <property type="project" value="UniProtKB-KW"/>
</dbReference>
<dbReference type="Proteomes" id="UP001523219">
    <property type="component" value="Unassembled WGS sequence"/>
</dbReference>
<dbReference type="PANTHER" id="PTHR48228:SF5">
    <property type="entry name" value="ALPHA-METHYLACYL-COA RACEMASE"/>
    <property type="match status" value="1"/>
</dbReference>
<evidence type="ECO:0000313" key="2">
    <source>
        <dbReference type="EMBL" id="MCN9244615.1"/>
    </source>
</evidence>
<dbReference type="EMBL" id="JAMWMR010000040">
    <property type="protein sequence ID" value="MCN9244615.1"/>
    <property type="molecule type" value="Genomic_DNA"/>
</dbReference>
<comment type="caution">
    <text evidence="2">The sequence shown here is derived from an EMBL/GenBank/DDBJ whole genome shotgun (WGS) entry which is preliminary data.</text>
</comment>